<dbReference type="EMBL" id="JAPDDP010000019">
    <property type="protein sequence ID" value="MDA0181162.1"/>
    <property type="molecule type" value="Genomic_DNA"/>
</dbReference>
<dbReference type="InterPro" id="IPR011704">
    <property type="entry name" value="ATPase_dyneun-rel_AAA"/>
</dbReference>
<feature type="domain" description="AAA+ ATPase" evidence="2">
    <location>
        <begin position="8"/>
        <end position="158"/>
    </location>
</feature>
<organism evidence="3 4">
    <name type="scientific">Solirubrobacter phytolaccae</name>
    <dbReference type="NCBI Taxonomy" id="1404360"/>
    <lineage>
        <taxon>Bacteria</taxon>
        <taxon>Bacillati</taxon>
        <taxon>Actinomycetota</taxon>
        <taxon>Thermoleophilia</taxon>
        <taxon>Solirubrobacterales</taxon>
        <taxon>Solirubrobacteraceae</taxon>
        <taxon>Solirubrobacter</taxon>
    </lineage>
</organism>
<proteinExistence type="predicted"/>
<dbReference type="InterPro" id="IPR003593">
    <property type="entry name" value="AAA+_ATPase"/>
</dbReference>
<evidence type="ECO:0000256" key="1">
    <source>
        <dbReference type="SAM" id="MobiDB-lite"/>
    </source>
</evidence>
<dbReference type="PIRSF" id="PIRSF002849">
    <property type="entry name" value="AAA_ATPase_chaperone_MoxR_prd"/>
    <property type="match status" value="1"/>
</dbReference>
<dbReference type="Pfam" id="PF17863">
    <property type="entry name" value="AAA_lid_2"/>
    <property type="match status" value="1"/>
</dbReference>
<dbReference type="PANTHER" id="PTHR42759:SF1">
    <property type="entry name" value="MAGNESIUM-CHELATASE SUBUNIT CHLD"/>
    <property type="match status" value="1"/>
</dbReference>
<dbReference type="Gene3D" id="1.10.8.80">
    <property type="entry name" value="Magnesium chelatase subunit I, C-Terminal domain"/>
    <property type="match status" value="1"/>
</dbReference>
<dbReference type="PANTHER" id="PTHR42759">
    <property type="entry name" value="MOXR FAMILY PROTEIN"/>
    <property type="match status" value="1"/>
</dbReference>
<evidence type="ECO:0000259" key="2">
    <source>
        <dbReference type="SMART" id="SM00382"/>
    </source>
</evidence>
<evidence type="ECO:0000313" key="3">
    <source>
        <dbReference type="EMBL" id="MDA0181162.1"/>
    </source>
</evidence>
<dbReference type="SUPFAM" id="SSF52540">
    <property type="entry name" value="P-loop containing nucleoside triphosphate hydrolases"/>
    <property type="match status" value="1"/>
</dbReference>
<dbReference type="RefSeq" id="WP_270025473.1">
    <property type="nucleotide sequence ID" value="NZ_JAPDDP010000019.1"/>
</dbReference>
<dbReference type="InterPro" id="IPR041628">
    <property type="entry name" value="ChlI/MoxR_AAA_lid"/>
</dbReference>
<dbReference type="InterPro" id="IPR050764">
    <property type="entry name" value="CbbQ/NirQ/NorQ/GpvN"/>
</dbReference>
<comment type="caution">
    <text evidence="3">The sequence shown here is derived from an EMBL/GenBank/DDBJ whole genome shotgun (WGS) entry which is preliminary data.</text>
</comment>
<dbReference type="Gene3D" id="3.40.50.300">
    <property type="entry name" value="P-loop containing nucleotide triphosphate hydrolases"/>
    <property type="match status" value="1"/>
</dbReference>
<evidence type="ECO:0000313" key="4">
    <source>
        <dbReference type="Proteomes" id="UP001147653"/>
    </source>
</evidence>
<gene>
    <name evidence="3" type="ORF">OJ997_12720</name>
</gene>
<dbReference type="SMART" id="SM00382">
    <property type="entry name" value="AAA"/>
    <property type="match status" value="1"/>
</dbReference>
<dbReference type="Pfam" id="PF07728">
    <property type="entry name" value="AAA_5"/>
    <property type="match status" value="1"/>
</dbReference>
<accession>A0A9X3NAE9</accession>
<sequence>MLTASLTAGLHVVLEGPPGTGKSTLLRAVAQAAGLGMEFVEGNAELTPARLVGHHDPALVLETGYTPDIFVDGPLATALREGHLLYIEELNRVPEETLNVLVGALAEGEIHVPRLGRIVAGPGFRLIAAMNPFDAVGTARVSQAIADRMCRIAIGYQDAVGERRIVKAVAGVDGALPAAAVELTRLTREHAQVRMGASVRGAIDLVRLATGLAALRGEGEAAPGDATFADAAVAALSGRLRLDEGCERTPEDIVLELLERLKPRPKDQPPGKATAPERRPT</sequence>
<dbReference type="AlphaFoldDB" id="A0A9X3NAE9"/>
<feature type="region of interest" description="Disordered" evidence="1">
    <location>
        <begin position="258"/>
        <end position="281"/>
    </location>
</feature>
<protein>
    <submittedName>
        <fullName evidence="3">MoxR family ATPase</fullName>
    </submittedName>
</protein>
<dbReference type="InterPro" id="IPR027417">
    <property type="entry name" value="P-loop_NTPase"/>
</dbReference>
<keyword evidence="4" id="KW-1185">Reference proteome</keyword>
<dbReference type="GO" id="GO:0005524">
    <property type="term" value="F:ATP binding"/>
    <property type="evidence" value="ECO:0007669"/>
    <property type="project" value="InterPro"/>
</dbReference>
<dbReference type="Proteomes" id="UP001147653">
    <property type="component" value="Unassembled WGS sequence"/>
</dbReference>
<dbReference type="CDD" id="cd00009">
    <property type="entry name" value="AAA"/>
    <property type="match status" value="1"/>
</dbReference>
<reference evidence="3" key="1">
    <citation type="submission" date="2022-10" db="EMBL/GenBank/DDBJ databases">
        <title>The WGS of Solirubrobacter phytolaccae KCTC 29190.</title>
        <authorList>
            <person name="Jiang Z."/>
        </authorList>
    </citation>
    <scope>NUCLEOTIDE SEQUENCE</scope>
    <source>
        <strain evidence="3">KCTC 29190</strain>
    </source>
</reference>
<dbReference type="GO" id="GO:0016887">
    <property type="term" value="F:ATP hydrolysis activity"/>
    <property type="evidence" value="ECO:0007669"/>
    <property type="project" value="InterPro"/>
</dbReference>
<name>A0A9X3NAE9_9ACTN</name>